<dbReference type="InterPro" id="IPR000914">
    <property type="entry name" value="SBP_5_dom"/>
</dbReference>
<evidence type="ECO:0000313" key="4">
    <source>
        <dbReference type="Proteomes" id="UP000319498"/>
    </source>
</evidence>
<protein>
    <submittedName>
        <fullName evidence="3">Oligopeptide-binding protein OppA</fullName>
    </submittedName>
</protein>
<dbReference type="Gene3D" id="3.90.76.10">
    <property type="entry name" value="Dipeptide-binding Protein, Domain 1"/>
    <property type="match status" value="1"/>
</dbReference>
<dbReference type="EMBL" id="BJOL01000026">
    <property type="protein sequence ID" value="GED60054.1"/>
    <property type="molecule type" value="Genomic_DNA"/>
</dbReference>
<keyword evidence="4" id="KW-1185">Reference proteome</keyword>
<evidence type="ECO:0000256" key="1">
    <source>
        <dbReference type="SAM" id="SignalP"/>
    </source>
</evidence>
<feature type="domain" description="Solute-binding protein family 5" evidence="2">
    <location>
        <begin position="77"/>
        <end position="454"/>
    </location>
</feature>
<evidence type="ECO:0000313" key="3">
    <source>
        <dbReference type="EMBL" id="GED60054.1"/>
    </source>
</evidence>
<evidence type="ECO:0000259" key="2">
    <source>
        <dbReference type="Pfam" id="PF00496"/>
    </source>
</evidence>
<feature type="signal peptide" evidence="1">
    <location>
        <begin position="1"/>
        <end position="31"/>
    </location>
</feature>
<dbReference type="Gene3D" id="3.10.105.10">
    <property type="entry name" value="Dipeptide-binding Protein, Domain 3"/>
    <property type="match status" value="1"/>
</dbReference>
<accession>A0ABQ0T9S1</accession>
<sequence>MYMMKKSVFLALSSVLVFGGMMTGYEGAVQAAEPKVLRMNLHSEPPTADPGIAEDTTSGTIITAIFEGLTRLGKDGKVHPAAAESYTVSKDGKTYTFKIREAKWSNGDPVTANDFEYAWKRALDPKTASNYAYQLYYVKGAEDFNKGIGKAGDVGVKAIDDKTLKVELTNPTPFFPELVAFKTYFPVNKKVVEGNKKWADEAKTVVGNGPFKMETWEHKSNLTVVKNEKYWDKANVKLDKIEFTMIEDENTELSMFDNDELDWAGAPTSALPIDALPALREAGILKTQPIAGTYFYRFNTEQAPFTNAKIRKAFAYAINRESITADILQAGQVPATGFVPPSVALNKDGYFKDNDLEVAKKLLVEGMKEEGISKLPPITLIYNTSEGHKKIAKEIQDQWKKNLGVDIKLENKEWKVYLEDVHQGNYQIARGGWLGDFNDPINFLEMFQEQDGGNNDTRWGNSKYKELLNQSALEQDPEKRKAILMQAEQILMDEMPIMPIYFYTQSWVQNENLKDVVIDGLGAIDFKYADLTKK</sequence>
<name>A0ABQ0T9S1_9BACL</name>
<dbReference type="Gene3D" id="3.40.190.10">
    <property type="entry name" value="Periplasmic binding protein-like II"/>
    <property type="match status" value="1"/>
</dbReference>
<dbReference type="InterPro" id="IPR030678">
    <property type="entry name" value="Peptide/Ni-bd"/>
</dbReference>
<comment type="caution">
    <text evidence="3">The sequence shown here is derived from an EMBL/GenBank/DDBJ whole genome shotgun (WGS) entry which is preliminary data.</text>
</comment>
<dbReference type="CDD" id="cd08504">
    <property type="entry name" value="PBP2_OppA"/>
    <property type="match status" value="1"/>
</dbReference>
<keyword evidence="1" id="KW-0732">Signal</keyword>
<feature type="chain" id="PRO_5046181219" evidence="1">
    <location>
        <begin position="32"/>
        <end position="534"/>
    </location>
</feature>
<dbReference type="InterPro" id="IPR039424">
    <property type="entry name" value="SBP_5"/>
</dbReference>
<dbReference type="PANTHER" id="PTHR30290">
    <property type="entry name" value="PERIPLASMIC BINDING COMPONENT OF ABC TRANSPORTER"/>
    <property type="match status" value="1"/>
</dbReference>
<proteinExistence type="predicted"/>
<dbReference type="SUPFAM" id="SSF53850">
    <property type="entry name" value="Periplasmic binding protein-like II"/>
    <property type="match status" value="1"/>
</dbReference>
<gene>
    <name evidence="3" type="primary">oppA_11</name>
    <name evidence="3" type="ORF">BFO01nite_41860</name>
</gene>
<dbReference type="PIRSF" id="PIRSF002741">
    <property type="entry name" value="MppA"/>
    <property type="match status" value="1"/>
</dbReference>
<dbReference type="Pfam" id="PF00496">
    <property type="entry name" value="SBP_bac_5"/>
    <property type="match status" value="1"/>
</dbReference>
<dbReference type="Proteomes" id="UP000319498">
    <property type="component" value="Unassembled WGS sequence"/>
</dbReference>
<organism evidence="3 4">
    <name type="scientific">Brevibacillus formosus</name>
    <dbReference type="NCBI Taxonomy" id="54913"/>
    <lineage>
        <taxon>Bacteria</taxon>
        <taxon>Bacillati</taxon>
        <taxon>Bacillota</taxon>
        <taxon>Bacilli</taxon>
        <taxon>Bacillales</taxon>
        <taxon>Paenibacillaceae</taxon>
        <taxon>Brevibacillus</taxon>
    </lineage>
</organism>
<dbReference type="PANTHER" id="PTHR30290:SF79">
    <property type="entry name" value="DIPEPTIDE-BINDING PROTEIN DPPE"/>
    <property type="match status" value="1"/>
</dbReference>
<reference evidence="3 4" key="1">
    <citation type="submission" date="2019-06" db="EMBL/GenBank/DDBJ databases">
        <title>Whole genome shotgun sequence of Brevibacillus formosus NBRC 15716.</title>
        <authorList>
            <person name="Hosoyama A."/>
            <person name="Uohara A."/>
            <person name="Ohji S."/>
            <person name="Ichikawa N."/>
        </authorList>
    </citation>
    <scope>NUCLEOTIDE SEQUENCE [LARGE SCALE GENOMIC DNA]</scope>
    <source>
        <strain evidence="3 4">NBRC 15716</strain>
    </source>
</reference>